<evidence type="ECO:0000256" key="3">
    <source>
        <dbReference type="ARBA" id="ARBA00023015"/>
    </source>
</evidence>
<organism evidence="10 11">
    <name type="scientific">Mycena rosella</name>
    <name type="common">Pink bonnet</name>
    <name type="synonym">Agaricus rosellus</name>
    <dbReference type="NCBI Taxonomy" id="1033263"/>
    <lineage>
        <taxon>Eukaryota</taxon>
        <taxon>Fungi</taxon>
        <taxon>Dikarya</taxon>
        <taxon>Basidiomycota</taxon>
        <taxon>Agaricomycotina</taxon>
        <taxon>Agaricomycetes</taxon>
        <taxon>Agaricomycetidae</taxon>
        <taxon>Agaricales</taxon>
        <taxon>Marasmiineae</taxon>
        <taxon>Mycenaceae</taxon>
        <taxon>Mycena</taxon>
    </lineage>
</organism>
<evidence type="ECO:0000259" key="9">
    <source>
        <dbReference type="SMART" id="SM00906"/>
    </source>
</evidence>
<feature type="region of interest" description="Disordered" evidence="8">
    <location>
        <begin position="159"/>
        <end position="179"/>
    </location>
</feature>
<evidence type="ECO:0000256" key="8">
    <source>
        <dbReference type="SAM" id="MobiDB-lite"/>
    </source>
</evidence>
<evidence type="ECO:0000256" key="1">
    <source>
        <dbReference type="ARBA" id="ARBA00004123"/>
    </source>
</evidence>
<feature type="compositionally biased region" description="Polar residues" evidence="8">
    <location>
        <begin position="29"/>
        <end position="40"/>
    </location>
</feature>
<accession>A0AAD7D981</accession>
<evidence type="ECO:0000313" key="10">
    <source>
        <dbReference type="EMBL" id="KAJ7686068.1"/>
    </source>
</evidence>
<dbReference type="AlphaFoldDB" id="A0AAD7D981"/>
<dbReference type="GO" id="GO:0006351">
    <property type="term" value="P:DNA-templated transcription"/>
    <property type="evidence" value="ECO:0007669"/>
    <property type="project" value="InterPro"/>
</dbReference>
<keyword evidence="4" id="KW-0238">DNA-binding</keyword>
<dbReference type="SUPFAM" id="SSF57701">
    <property type="entry name" value="Zn2/Cys6 DNA-binding domain"/>
    <property type="match status" value="1"/>
</dbReference>
<comment type="caution">
    <text evidence="10">The sequence shown here is derived from an EMBL/GenBank/DDBJ whole genome shotgun (WGS) entry which is preliminary data.</text>
</comment>
<keyword evidence="3" id="KW-0805">Transcription regulation</keyword>
<feature type="region of interest" description="Disordered" evidence="8">
    <location>
        <begin position="1"/>
        <end position="83"/>
    </location>
</feature>
<evidence type="ECO:0000256" key="5">
    <source>
        <dbReference type="ARBA" id="ARBA00023163"/>
    </source>
</evidence>
<reference evidence="10" key="1">
    <citation type="submission" date="2023-03" db="EMBL/GenBank/DDBJ databases">
        <title>Massive genome expansion in bonnet fungi (Mycena s.s.) driven by repeated elements and novel gene families across ecological guilds.</title>
        <authorList>
            <consortium name="Lawrence Berkeley National Laboratory"/>
            <person name="Harder C.B."/>
            <person name="Miyauchi S."/>
            <person name="Viragh M."/>
            <person name="Kuo A."/>
            <person name="Thoen E."/>
            <person name="Andreopoulos B."/>
            <person name="Lu D."/>
            <person name="Skrede I."/>
            <person name="Drula E."/>
            <person name="Henrissat B."/>
            <person name="Morin E."/>
            <person name="Kohler A."/>
            <person name="Barry K."/>
            <person name="LaButti K."/>
            <person name="Morin E."/>
            <person name="Salamov A."/>
            <person name="Lipzen A."/>
            <person name="Mereny Z."/>
            <person name="Hegedus B."/>
            <person name="Baldrian P."/>
            <person name="Stursova M."/>
            <person name="Weitz H."/>
            <person name="Taylor A."/>
            <person name="Grigoriev I.V."/>
            <person name="Nagy L.G."/>
            <person name="Martin F."/>
            <person name="Kauserud H."/>
        </authorList>
    </citation>
    <scope>NUCLEOTIDE SEQUENCE</scope>
    <source>
        <strain evidence="10">CBHHK067</strain>
    </source>
</reference>
<dbReference type="EMBL" id="JARKIE010000099">
    <property type="protein sequence ID" value="KAJ7686068.1"/>
    <property type="molecule type" value="Genomic_DNA"/>
</dbReference>
<feature type="coiled-coil region" evidence="7">
    <location>
        <begin position="129"/>
        <end position="156"/>
    </location>
</feature>
<comment type="subcellular location">
    <subcellularLocation>
        <location evidence="1">Nucleus</location>
    </subcellularLocation>
</comment>
<dbReference type="InterPro" id="IPR001138">
    <property type="entry name" value="Zn2Cys6_DnaBD"/>
</dbReference>
<dbReference type="Pfam" id="PF04082">
    <property type="entry name" value="Fungal_trans"/>
    <property type="match status" value="1"/>
</dbReference>
<dbReference type="GO" id="GO:0000981">
    <property type="term" value="F:DNA-binding transcription factor activity, RNA polymerase II-specific"/>
    <property type="evidence" value="ECO:0007669"/>
    <property type="project" value="InterPro"/>
</dbReference>
<evidence type="ECO:0000256" key="4">
    <source>
        <dbReference type="ARBA" id="ARBA00023125"/>
    </source>
</evidence>
<keyword evidence="11" id="KW-1185">Reference proteome</keyword>
<evidence type="ECO:0000256" key="2">
    <source>
        <dbReference type="ARBA" id="ARBA00022723"/>
    </source>
</evidence>
<dbReference type="SMART" id="SM00906">
    <property type="entry name" value="Fungal_trans"/>
    <property type="match status" value="1"/>
</dbReference>
<keyword evidence="7" id="KW-0175">Coiled coil</keyword>
<dbReference type="Proteomes" id="UP001221757">
    <property type="component" value="Unassembled WGS sequence"/>
</dbReference>
<sequence length="876" mass="97189">MQPPAFGPMSFPPAGFSSPERPTLPGIHTSDSFRPTQSDYQSRSSSQPGPQPKGKRQRNPQSLGDPKDDGMEINVDEEPAKPPGICGRCKALKMKCEFKTETDPCKRCLNGGHDCITLGRKKRRTPPKREHLLNQIREQAAEIQRLMSQLAEAQLAEANIRHDQPSNSSDYGTGSSTKIGSDADIEEWISKARYIAEVSNTIGIGGPDMPKSSLVKEKNSSSSSEDSVSDDSKGALECKVEIKSEDEEVTLRERGNPPRPHSVASSNSTDRGTRAPKLEGSGNLKLEMLPFEGSPFGLMANLSLNSDEAKTPKGRGHTPTLKMENDDFLKPNPSRLLDEPILPHILTTGLVTPEEAEMLFDIYFQRMNISVSLLDPVLYTAQKTCLRSPFLFTVVCAIASRFYTDRPELYLQAMHFAQLAAGTALISGHKSVEYCQGYILMSLYPIPARRWEEDRVWLYLGLAIRIATDLNLHLPNTTKPTDENDAREMLNRTRVWLNCFNLDRSTGSQYGKAPIISNDDYMANHSEDWWRSSPYNMACDIQICAYTAEFKVMATFMAKVYSDPSHPTGLNKFVDFEGLAGETDEELKRLADKWRLVLEQADKRDVENRFRSGLLNLNCSYARLVALSFGIQHSFGKNNTDENPFLMRCLTVVMEAVTAIVQDVGGPDQKVYLRHGPIAQSVFSAFAASMLVKLLQPKFASYITTDKRQEIYGLVENVINLLASTDVSIDDKHGPNLYARFLKSLLAAPLAKVDDSRQRRRRRSNSGDSTASSHTSLDTLHSLSPAPTAAALSFDRFAPPLGGSIDPFMPLALPSGSALGIDADPSAPDFYPPLPYNQDPPLESLGTGWPDDFSWMNQLPRAEYTRPHEGMNSNSY</sequence>
<dbReference type="InterPro" id="IPR007219">
    <property type="entry name" value="XnlR_reg_dom"/>
</dbReference>
<evidence type="ECO:0000256" key="6">
    <source>
        <dbReference type="ARBA" id="ARBA00023242"/>
    </source>
</evidence>
<dbReference type="PANTHER" id="PTHR31845">
    <property type="entry name" value="FINGER DOMAIN PROTEIN, PUTATIVE-RELATED"/>
    <property type="match status" value="1"/>
</dbReference>
<keyword evidence="5" id="KW-0804">Transcription</keyword>
<dbReference type="CDD" id="cd12148">
    <property type="entry name" value="fungal_TF_MHR"/>
    <property type="match status" value="1"/>
</dbReference>
<gene>
    <name evidence="10" type="ORF">B0H17DRAFT_722358</name>
</gene>
<dbReference type="InterPro" id="IPR036864">
    <property type="entry name" value="Zn2-C6_fun-type_DNA-bd_sf"/>
</dbReference>
<evidence type="ECO:0000256" key="7">
    <source>
        <dbReference type="SAM" id="Coils"/>
    </source>
</evidence>
<feature type="compositionally biased region" description="Polar residues" evidence="8">
    <location>
        <begin position="165"/>
        <end position="179"/>
    </location>
</feature>
<feature type="region of interest" description="Disordered" evidence="8">
    <location>
        <begin position="201"/>
        <end position="284"/>
    </location>
</feature>
<feature type="compositionally biased region" description="Low complexity" evidence="8">
    <location>
        <begin position="766"/>
        <end position="781"/>
    </location>
</feature>
<proteinExistence type="predicted"/>
<dbReference type="CDD" id="cd00067">
    <property type="entry name" value="GAL4"/>
    <property type="match status" value="1"/>
</dbReference>
<feature type="region of interest" description="Disordered" evidence="8">
    <location>
        <begin position="753"/>
        <end position="781"/>
    </location>
</feature>
<dbReference type="InterPro" id="IPR051089">
    <property type="entry name" value="prtT"/>
</dbReference>
<keyword evidence="2" id="KW-0479">Metal-binding</keyword>
<dbReference type="GO" id="GO:0005634">
    <property type="term" value="C:nucleus"/>
    <property type="evidence" value="ECO:0007669"/>
    <property type="project" value="UniProtKB-SubCell"/>
</dbReference>
<evidence type="ECO:0000313" key="11">
    <source>
        <dbReference type="Proteomes" id="UP001221757"/>
    </source>
</evidence>
<name>A0AAD7D981_MYCRO</name>
<dbReference type="GO" id="GO:0008270">
    <property type="term" value="F:zinc ion binding"/>
    <property type="evidence" value="ECO:0007669"/>
    <property type="project" value="InterPro"/>
</dbReference>
<dbReference type="PANTHER" id="PTHR31845:SF19">
    <property type="entry name" value="TRANSCRIPTION FACTOR DOMAIN-CONTAINING PROTEIN"/>
    <property type="match status" value="1"/>
</dbReference>
<protein>
    <recommendedName>
        <fullName evidence="9">Xylanolytic transcriptional activator regulatory domain-containing protein</fullName>
    </recommendedName>
</protein>
<feature type="compositionally biased region" description="Basic and acidic residues" evidence="8">
    <location>
        <begin position="230"/>
        <end position="256"/>
    </location>
</feature>
<feature type="region of interest" description="Disordered" evidence="8">
    <location>
        <begin position="308"/>
        <end position="327"/>
    </location>
</feature>
<dbReference type="Gene3D" id="4.10.240.10">
    <property type="entry name" value="Zn(2)-C6 fungal-type DNA-binding domain"/>
    <property type="match status" value="1"/>
</dbReference>
<dbReference type="GO" id="GO:0000976">
    <property type="term" value="F:transcription cis-regulatory region binding"/>
    <property type="evidence" value="ECO:0007669"/>
    <property type="project" value="TreeGrafter"/>
</dbReference>
<keyword evidence="6" id="KW-0539">Nucleus</keyword>
<feature type="domain" description="Xylanolytic transcriptional activator regulatory" evidence="9">
    <location>
        <begin position="456"/>
        <end position="533"/>
    </location>
</feature>